<dbReference type="InterPro" id="IPR036425">
    <property type="entry name" value="MoaB/Mog-like_dom_sf"/>
</dbReference>
<evidence type="ECO:0000256" key="3">
    <source>
        <dbReference type="SAM" id="MobiDB-lite"/>
    </source>
</evidence>
<protein>
    <submittedName>
        <fullName evidence="5">Molybdopterin molybdochelatase</fullName>
    </submittedName>
</protein>
<feature type="compositionally biased region" description="Basic and acidic residues" evidence="3">
    <location>
        <begin position="395"/>
        <end position="414"/>
    </location>
</feature>
<dbReference type="Gene3D" id="3.40.980.10">
    <property type="entry name" value="MoaB/Mog-like domain"/>
    <property type="match status" value="1"/>
</dbReference>
<dbReference type="RefSeq" id="WP_092733318.1">
    <property type="nucleotide sequence ID" value="NZ_FNPC01000006.1"/>
</dbReference>
<feature type="compositionally biased region" description="Acidic residues" evidence="3">
    <location>
        <begin position="127"/>
        <end position="144"/>
    </location>
</feature>
<organism evidence="5 6">
    <name type="scientific">Halopenitus persicus</name>
    <dbReference type="NCBI Taxonomy" id="1048396"/>
    <lineage>
        <taxon>Archaea</taxon>
        <taxon>Methanobacteriati</taxon>
        <taxon>Methanobacteriota</taxon>
        <taxon>Stenosarchaea group</taxon>
        <taxon>Halobacteria</taxon>
        <taxon>Halobacteriales</taxon>
        <taxon>Haloferacaceae</taxon>
        <taxon>Halopenitus</taxon>
    </lineage>
</organism>
<feature type="region of interest" description="Disordered" evidence="3">
    <location>
        <begin position="395"/>
        <end position="416"/>
    </location>
</feature>
<dbReference type="InterPro" id="IPR036135">
    <property type="entry name" value="MoeA_linker/N_sf"/>
</dbReference>
<dbReference type="GO" id="GO:0005737">
    <property type="term" value="C:cytoplasm"/>
    <property type="evidence" value="ECO:0007669"/>
    <property type="project" value="TreeGrafter"/>
</dbReference>
<gene>
    <name evidence="5" type="ORF">SAMN05216564_106178</name>
</gene>
<dbReference type="InterPro" id="IPR005111">
    <property type="entry name" value="MoeA_C_domain_IV"/>
</dbReference>
<dbReference type="SUPFAM" id="SSF63867">
    <property type="entry name" value="MoeA C-terminal domain-like"/>
    <property type="match status" value="1"/>
</dbReference>
<dbReference type="Pfam" id="PF12727">
    <property type="entry name" value="PBP_like"/>
    <property type="match status" value="1"/>
</dbReference>
<keyword evidence="2" id="KW-0501">Molybdenum cofactor biosynthesis</keyword>
<dbReference type="OrthoDB" id="31371at2157"/>
<evidence type="ECO:0000259" key="4">
    <source>
        <dbReference type="SMART" id="SM00852"/>
    </source>
</evidence>
<dbReference type="Pfam" id="PF03454">
    <property type="entry name" value="MoeA_C"/>
    <property type="match status" value="1"/>
</dbReference>
<dbReference type="NCBIfam" id="NF011068">
    <property type="entry name" value="PRK14498.1"/>
    <property type="match status" value="1"/>
</dbReference>
<dbReference type="UniPathway" id="UPA00344"/>
<name>A0A1H3KVL3_9EURY</name>
<proteinExistence type="predicted"/>
<dbReference type="GO" id="GO:0006777">
    <property type="term" value="P:Mo-molybdopterin cofactor biosynthetic process"/>
    <property type="evidence" value="ECO:0007669"/>
    <property type="project" value="UniProtKB-KW"/>
</dbReference>
<evidence type="ECO:0000256" key="1">
    <source>
        <dbReference type="ARBA" id="ARBA00005046"/>
    </source>
</evidence>
<dbReference type="PANTHER" id="PTHR10192:SF5">
    <property type="entry name" value="GEPHYRIN"/>
    <property type="match status" value="1"/>
</dbReference>
<dbReference type="Gene3D" id="2.40.340.10">
    <property type="entry name" value="MoeA, C-terminal, domain IV"/>
    <property type="match status" value="1"/>
</dbReference>
<evidence type="ECO:0000313" key="5">
    <source>
        <dbReference type="EMBL" id="SDY56223.1"/>
    </source>
</evidence>
<comment type="pathway">
    <text evidence="1">Cofactor biosynthesis; molybdopterin biosynthesis.</text>
</comment>
<dbReference type="EMBL" id="FNPC01000006">
    <property type="protein sequence ID" value="SDY56223.1"/>
    <property type="molecule type" value="Genomic_DNA"/>
</dbReference>
<dbReference type="InterPro" id="IPR036688">
    <property type="entry name" value="MoeA_C_domain_IV_sf"/>
</dbReference>
<dbReference type="NCBIfam" id="NF045515">
    <property type="entry name" value="Glp_gephyrin"/>
    <property type="match status" value="1"/>
</dbReference>
<dbReference type="Pfam" id="PF00994">
    <property type="entry name" value="MoCF_biosynth"/>
    <property type="match status" value="1"/>
</dbReference>
<dbReference type="AlphaFoldDB" id="A0A1H3KVL3"/>
<dbReference type="CDD" id="cd00887">
    <property type="entry name" value="MoeA"/>
    <property type="match status" value="1"/>
</dbReference>
<sequence length="689" mass="72178">MTDRKEFRDLAAPAAAHGAIDSLDLDPGVEEIALADARGRVLAERIDADLDVPGFDRASMDGYAVRARDTFGADEADPAELDLVGAVHAGEEPAVTVEPGTCAEISTGAVMPDGADAVVMVERTDVIDDDGEPPAGDSDDSGDSDGDRIAIRTSVAPGDHVMVAGADVAAGARALGPGTRLTPREIGLLSALGIETVPVRGRPRVGIVSTGDELVRPGEPLDSDRGQIYDVNSTTIAAGVEEAGGEPVLYPHAGDDYEEMERLLTRAADECDLVVSSGSTSASAVDVIYRVIEDRGELLLHGVAVKPGKPMLIGRLDQSADDDQSAGDERGESAYIGLPGYPVSALTIFRTFVAPAIREAAGQPEPRTATIEGEMAVRERYGEGRLRLMPVGVLERDEGASDGSDGKAGERGTERPLVYPVDKGSGATTSLVEADGVVAVDPDTEYLEAGEPVTVQLFSPDVRPPTLLGVGEDDPALNRLLDRLDRPRYLPVGTREGLRRLRGGLPDVAVAAGPTDRAGDAVDLGGWTREWGLIVPDGNPKGVDGLADLVDPERDLRFVNRGTDSGLRASLDAALDEVAADRGTDRRELEAAIDGFDLTVRAFESPARRVLSGDADVGLGLRATAERLGTGFRPVGTQDVRVLANPDRVGSDAIDELEAVLTAAIGGPDGDRTRPTILDDLAGYAPREE</sequence>
<dbReference type="Proteomes" id="UP000199079">
    <property type="component" value="Unassembled WGS sequence"/>
</dbReference>
<dbReference type="InterPro" id="IPR008284">
    <property type="entry name" value="MoCF_biosynth_CS"/>
</dbReference>
<feature type="region of interest" description="Disordered" evidence="3">
    <location>
        <begin position="126"/>
        <end position="149"/>
    </location>
</feature>
<dbReference type="SUPFAM" id="SSF53218">
    <property type="entry name" value="Molybdenum cofactor biosynthesis proteins"/>
    <property type="match status" value="1"/>
</dbReference>
<reference evidence="6" key="1">
    <citation type="submission" date="2016-10" db="EMBL/GenBank/DDBJ databases">
        <authorList>
            <person name="Varghese N."/>
            <person name="Submissions S."/>
        </authorList>
    </citation>
    <scope>NUCLEOTIDE SEQUENCE [LARGE SCALE GENOMIC DNA]</scope>
    <source>
        <strain evidence="6">DC30,IBRC 10041,KCTC 4046</strain>
    </source>
</reference>
<dbReference type="GO" id="GO:0061599">
    <property type="term" value="F:molybdopterin molybdotransferase activity"/>
    <property type="evidence" value="ECO:0007669"/>
    <property type="project" value="TreeGrafter"/>
</dbReference>
<dbReference type="SMART" id="SM00852">
    <property type="entry name" value="MoCF_biosynth"/>
    <property type="match status" value="1"/>
</dbReference>
<dbReference type="SUPFAM" id="SSF53850">
    <property type="entry name" value="Periplasmic binding protein-like II"/>
    <property type="match status" value="1"/>
</dbReference>
<dbReference type="InterPro" id="IPR038987">
    <property type="entry name" value="MoeA-like"/>
</dbReference>
<dbReference type="PROSITE" id="PS01079">
    <property type="entry name" value="MOCF_BIOSYNTHESIS_2"/>
    <property type="match status" value="1"/>
</dbReference>
<evidence type="ECO:0000313" key="6">
    <source>
        <dbReference type="Proteomes" id="UP000199079"/>
    </source>
</evidence>
<dbReference type="NCBIfam" id="TIGR00177">
    <property type="entry name" value="molyb_syn"/>
    <property type="match status" value="1"/>
</dbReference>
<dbReference type="Gene3D" id="2.170.190.11">
    <property type="entry name" value="Molybdopterin biosynthesis moea protein, domain 3"/>
    <property type="match status" value="1"/>
</dbReference>
<dbReference type="InterPro" id="IPR024370">
    <property type="entry name" value="PBP_domain"/>
</dbReference>
<dbReference type="PANTHER" id="PTHR10192">
    <property type="entry name" value="MOLYBDOPTERIN BIOSYNTHESIS PROTEIN"/>
    <property type="match status" value="1"/>
</dbReference>
<dbReference type="InterPro" id="IPR005110">
    <property type="entry name" value="MoeA_linker/N"/>
</dbReference>
<evidence type="ECO:0000256" key="2">
    <source>
        <dbReference type="ARBA" id="ARBA00023150"/>
    </source>
</evidence>
<dbReference type="Pfam" id="PF03453">
    <property type="entry name" value="MoeA_N"/>
    <property type="match status" value="1"/>
</dbReference>
<dbReference type="SUPFAM" id="SSF63882">
    <property type="entry name" value="MoeA N-terminal region -like"/>
    <property type="match status" value="1"/>
</dbReference>
<keyword evidence="6" id="KW-1185">Reference proteome</keyword>
<dbReference type="Gene3D" id="3.90.105.10">
    <property type="entry name" value="Molybdopterin biosynthesis moea protein, domain 2"/>
    <property type="match status" value="1"/>
</dbReference>
<dbReference type="InterPro" id="IPR001453">
    <property type="entry name" value="MoaB/Mog_dom"/>
</dbReference>
<feature type="domain" description="MoaB/Mog" evidence="4">
    <location>
        <begin position="206"/>
        <end position="359"/>
    </location>
</feature>
<accession>A0A1H3KVL3</accession>